<dbReference type="CDD" id="cd11304">
    <property type="entry name" value="Cadherin_repeat"/>
    <property type="match status" value="1"/>
</dbReference>
<keyword evidence="4" id="KW-1185">Reference proteome</keyword>
<gene>
    <name evidence="3" type="ORF">ACJMK2_034584</name>
</gene>
<keyword evidence="1" id="KW-0106">Calcium</keyword>
<evidence type="ECO:0000313" key="3">
    <source>
        <dbReference type="EMBL" id="KAL3876790.1"/>
    </source>
</evidence>
<dbReference type="InterPro" id="IPR002126">
    <property type="entry name" value="Cadherin-like_dom"/>
</dbReference>
<evidence type="ECO:0000313" key="4">
    <source>
        <dbReference type="Proteomes" id="UP001634394"/>
    </source>
</evidence>
<dbReference type="EMBL" id="JBJQND010000005">
    <property type="protein sequence ID" value="KAL3876790.1"/>
    <property type="molecule type" value="Genomic_DNA"/>
</dbReference>
<dbReference type="PROSITE" id="PS50268">
    <property type="entry name" value="CADHERIN_2"/>
    <property type="match status" value="1"/>
</dbReference>
<name>A0ABD3WW65_SINWO</name>
<comment type="caution">
    <text evidence="3">The sequence shown here is derived from an EMBL/GenBank/DDBJ whole genome shotgun (WGS) entry which is preliminary data.</text>
</comment>
<dbReference type="InterPro" id="IPR015919">
    <property type="entry name" value="Cadherin-like_sf"/>
</dbReference>
<organism evidence="3 4">
    <name type="scientific">Sinanodonta woodiana</name>
    <name type="common">Chinese pond mussel</name>
    <name type="synonym">Anodonta woodiana</name>
    <dbReference type="NCBI Taxonomy" id="1069815"/>
    <lineage>
        <taxon>Eukaryota</taxon>
        <taxon>Metazoa</taxon>
        <taxon>Spiralia</taxon>
        <taxon>Lophotrochozoa</taxon>
        <taxon>Mollusca</taxon>
        <taxon>Bivalvia</taxon>
        <taxon>Autobranchia</taxon>
        <taxon>Heteroconchia</taxon>
        <taxon>Palaeoheterodonta</taxon>
        <taxon>Unionida</taxon>
        <taxon>Unionoidea</taxon>
        <taxon>Unionidae</taxon>
        <taxon>Unioninae</taxon>
        <taxon>Sinanodonta</taxon>
    </lineage>
</organism>
<dbReference type="SUPFAM" id="SSF49313">
    <property type="entry name" value="Cadherin-like"/>
    <property type="match status" value="1"/>
</dbReference>
<dbReference type="Proteomes" id="UP001634394">
    <property type="component" value="Unassembled WGS sequence"/>
</dbReference>
<feature type="non-terminal residue" evidence="3">
    <location>
        <position position="1"/>
    </location>
</feature>
<dbReference type="Gene3D" id="2.60.40.60">
    <property type="entry name" value="Cadherins"/>
    <property type="match status" value="1"/>
</dbReference>
<dbReference type="GO" id="GO:0005509">
    <property type="term" value="F:calcium ion binding"/>
    <property type="evidence" value="ECO:0007669"/>
    <property type="project" value="UniProtKB-UniRule"/>
</dbReference>
<feature type="domain" description="Cadherin" evidence="2">
    <location>
        <begin position="1"/>
        <end position="56"/>
    </location>
</feature>
<proteinExistence type="predicted"/>
<accession>A0ABD3WW65</accession>
<dbReference type="AlphaFoldDB" id="A0ABD3WW65"/>
<dbReference type="Pfam" id="PF00028">
    <property type="entry name" value="Cadherin"/>
    <property type="match status" value="1"/>
</dbReference>
<feature type="non-terminal residue" evidence="3">
    <location>
        <position position="57"/>
    </location>
</feature>
<evidence type="ECO:0000256" key="1">
    <source>
        <dbReference type="PROSITE-ProRule" id="PRU00043"/>
    </source>
</evidence>
<sequence>VQATDPDPTPEYSMIMYRIERGEKNDPFHIDMFTGEIFLIKALDVDQNGSTTQYNLK</sequence>
<reference evidence="3 4" key="1">
    <citation type="submission" date="2024-11" db="EMBL/GenBank/DDBJ databases">
        <title>Chromosome-level genome assembly of the freshwater bivalve Anodonta woodiana.</title>
        <authorList>
            <person name="Chen X."/>
        </authorList>
    </citation>
    <scope>NUCLEOTIDE SEQUENCE [LARGE SCALE GENOMIC DNA]</scope>
    <source>
        <strain evidence="3">MN2024</strain>
        <tissue evidence="3">Gills</tissue>
    </source>
</reference>
<protein>
    <recommendedName>
        <fullName evidence="2">Cadherin domain-containing protein</fullName>
    </recommendedName>
</protein>
<evidence type="ECO:0000259" key="2">
    <source>
        <dbReference type="PROSITE" id="PS50268"/>
    </source>
</evidence>